<evidence type="ECO:0008006" key="3">
    <source>
        <dbReference type="Google" id="ProtNLM"/>
    </source>
</evidence>
<name>A0A967ADS3_9FLAO</name>
<reference evidence="1" key="1">
    <citation type="submission" date="2020-03" db="EMBL/GenBank/DDBJ databases">
        <title>Psychroflexus Maritimus sp. nov., isolate from marine sediment.</title>
        <authorList>
            <person name="Zhong Y.-L."/>
        </authorList>
    </citation>
    <scope>NUCLEOTIDE SEQUENCE</scope>
    <source>
        <strain evidence="1">C1</strain>
    </source>
</reference>
<sequence length="152" mass="17325">MKKIGLLICIICAFNCKETNSSEEVNRLVKSELQQISFNEIDEHPYFPKCNDFNGQANFNCFYKELKKHLLLNLDLTGVSIAEADEVKLKIKVNHQGKTSLVELQTNHPDSIQLHSVFSAQLEKFPKLFPAQKRGVLVNAVYQIPILINPKK</sequence>
<dbReference type="EMBL" id="JAANAS010000054">
    <property type="protein sequence ID" value="NGZ90191.1"/>
    <property type="molecule type" value="Genomic_DNA"/>
</dbReference>
<evidence type="ECO:0000313" key="1">
    <source>
        <dbReference type="EMBL" id="NGZ90191.1"/>
    </source>
</evidence>
<gene>
    <name evidence="1" type="ORF">G7034_07990</name>
</gene>
<proteinExistence type="predicted"/>
<accession>A0A967ADS3</accession>
<organism evidence="1 2">
    <name type="scientific">Psychroflexus maritimus</name>
    <dbReference type="NCBI Taxonomy" id="2714865"/>
    <lineage>
        <taxon>Bacteria</taxon>
        <taxon>Pseudomonadati</taxon>
        <taxon>Bacteroidota</taxon>
        <taxon>Flavobacteriia</taxon>
        <taxon>Flavobacteriales</taxon>
        <taxon>Flavobacteriaceae</taxon>
        <taxon>Psychroflexus</taxon>
    </lineage>
</organism>
<comment type="caution">
    <text evidence="1">The sequence shown here is derived from an EMBL/GenBank/DDBJ whole genome shotgun (WGS) entry which is preliminary data.</text>
</comment>
<dbReference type="AlphaFoldDB" id="A0A967ADS3"/>
<dbReference type="Proteomes" id="UP000643701">
    <property type="component" value="Unassembled WGS sequence"/>
</dbReference>
<keyword evidence="2" id="KW-1185">Reference proteome</keyword>
<dbReference type="RefSeq" id="WP_166400443.1">
    <property type="nucleotide sequence ID" value="NZ_JAANAS010000054.1"/>
</dbReference>
<protein>
    <recommendedName>
        <fullName evidence="3">TonB protein C-terminal</fullName>
    </recommendedName>
</protein>
<evidence type="ECO:0000313" key="2">
    <source>
        <dbReference type="Proteomes" id="UP000643701"/>
    </source>
</evidence>